<sequence length="315" mass="35657">METYLTDLIQRMLDKSDQDTVRISSDTISWKALREAEKIANDRYIPQLIDFIDNEKDKEKRGRAYFLLGHITRNTQNATATGYLISRIDKEKDKYVLSTLLDRIQYLDKPLNTDITPIIHATRSNQWQIRDSAISALKGSKDPLAEDTLIDIIKDPGSKNGLWYVNSTLANIGTRKSIPYLLALLDHKQQDVSGTALNAILAISDASDLPVFITQLEKGKNKFTALLGVIRYGNATVIPNVVKRIKELVSKKRPVYTVGANGNTEIVYAMEFLSGFAATTAEPKQMFDLLTTKKQDLLWDSEKDWLAQNRDKFDK</sequence>
<dbReference type="InterPro" id="IPR011989">
    <property type="entry name" value="ARM-like"/>
</dbReference>
<dbReference type="SUPFAM" id="SSF48371">
    <property type="entry name" value="ARM repeat"/>
    <property type="match status" value="1"/>
</dbReference>
<dbReference type="Proteomes" id="UP000324611">
    <property type="component" value="Unassembled WGS sequence"/>
</dbReference>
<dbReference type="EMBL" id="VUOC01000004">
    <property type="protein sequence ID" value="KAA2239041.1"/>
    <property type="molecule type" value="Genomic_DNA"/>
</dbReference>
<accession>A0A5B2VIZ8</accession>
<reference evidence="1 2" key="1">
    <citation type="submission" date="2019-09" db="EMBL/GenBank/DDBJ databases">
        <title>Chitinophaga ginsengihumi sp. nov., isolated from soil of ginseng rhizosphere.</title>
        <authorList>
            <person name="Lee J."/>
        </authorList>
    </citation>
    <scope>NUCLEOTIDE SEQUENCE [LARGE SCALE GENOMIC DNA]</scope>
    <source>
        <strain evidence="1 2">BN140078</strain>
    </source>
</reference>
<dbReference type="RefSeq" id="WP_149840220.1">
    <property type="nucleotide sequence ID" value="NZ_VUOC01000004.1"/>
</dbReference>
<proteinExistence type="predicted"/>
<reference evidence="1 2" key="2">
    <citation type="submission" date="2019-09" db="EMBL/GenBank/DDBJ databases">
        <authorList>
            <person name="Jin C."/>
        </authorList>
    </citation>
    <scope>NUCLEOTIDE SEQUENCE [LARGE SCALE GENOMIC DNA]</scope>
    <source>
        <strain evidence="1 2">BN140078</strain>
    </source>
</reference>
<dbReference type="Gene3D" id="1.25.10.10">
    <property type="entry name" value="Leucine-rich Repeat Variant"/>
    <property type="match status" value="1"/>
</dbReference>
<evidence type="ECO:0000313" key="1">
    <source>
        <dbReference type="EMBL" id="KAA2239041.1"/>
    </source>
</evidence>
<dbReference type="AlphaFoldDB" id="A0A5B2VIZ8"/>
<organism evidence="1 2">
    <name type="scientific">Chitinophaga agrisoli</name>
    <dbReference type="NCBI Taxonomy" id="2607653"/>
    <lineage>
        <taxon>Bacteria</taxon>
        <taxon>Pseudomonadati</taxon>
        <taxon>Bacteroidota</taxon>
        <taxon>Chitinophagia</taxon>
        <taxon>Chitinophagales</taxon>
        <taxon>Chitinophagaceae</taxon>
        <taxon>Chitinophaga</taxon>
    </lineage>
</organism>
<comment type="caution">
    <text evidence="1">The sequence shown here is derived from an EMBL/GenBank/DDBJ whole genome shotgun (WGS) entry which is preliminary data.</text>
</comment>
<evidence type="ECO:0008006" key="3">
    <source>
        <dbReference type="Google" id="ProtNLM"/>
    </source>
</evidence>
<protein>
    <recommendedName>
        <fullName evidence="3">HEAT repeat protein</fullName>
    </recommendedName>
</protein>
<evidence type="ECO:0000313" key="2">
    <source>
        <dbReference type="Proteomes" id="UP000324611"/>
    </source>
</evidence>
<gene>
    <name evidence="1" type="ORF">F0L74_22790</name>
</gene>
<name>A0A5B2VIZ8_9BACT</name>
<keyword evidence="2" id="KW-1185">Reference proteome</keyword>
<dbReference type="InterPro" id="IPR016024">
    <property type="entry name" value="ARM-type_fold"/>
</dbReference>